<dbReference type="AlphaFoldDB" id="A0A4Y2TGX3"/>
<reference evidence="2 3" key="1">
    <citation type="journal article" date="2019" name="Sci. Rep.">
        <title>Orb-weaving spider Araneus ventricosus genome elucidates the spidroin gene catalogue.</title>
        <authorList>
            <person name="Kono N."/>
            <person name="Nakamura H."/>
            <person name="Ohtoshi R."/>
            <person name="Moran D.A.P."/>
            <person name="Shinohara A."/>
            <person name="Yoshida Y."/>
            <person name="Fujiwara M."/>
            <person name="Mori M."/>
            <person name="Tomita M."/>
            <person name="Arakawa K."/>
        </authorList>
    </citation>
    <scope>NUCLEOTIDE SEQUENCE [LARGE SCALE GENOMIC DNA]</scope>
</reference>
<gene>
    <name evidence="1" type="ORF">AVEN_2485_1</name>
    <name evidence="2" type="ORF">AVEN_2486_1</name>
</gene>
<comment type="caution">
    <text evidence="2">The sequence shown here is derived from an EMBL/GenBank/DDBJ whole genome shotgun (WGS) entry which is preliminary data.</text>
</comment>
<dbReference type="EMBL" id="BGPR01028619">
    <property type="protein sequence ID" value="GBN99882.1"/>
    <property type="molecule type" value="Genomic_DNA"/>
</dbReference>
<evidence type="ECO:0000313" key="3">
    <source>
        <dbReference type="Proteomes" id="UP000499080"/>
    </source>
</evidence>
<keyword evidence="3" id="KW-1185">Reference proteome</keyword>
<dbReference type="Proteomes" id="UP000499080">
    <property type="component" value="Unassembled WGS sequence"/>
</dbReference>
<evidence type="ECO:0000313" key="1">
    <source>
        <dbReference type="EMBL" id="GBN99881.1"/>
    </source>
</evidence>
<protein>
    <submittedName>
        <fullName evidence="2">Uncharacterized protein</fullName>
    </submittedName>
</protein>
<proteinExistence type="predicted"/>
<sequence length="104" mass="11621">MSSPSSFRPSLVVCPNFLLWPDLVGSAFSTSSFLHALRIRILSLLSVTNVKTKDVAMFVLRQKREFYIGSTRGQADESRSWCKLGEHCGDLATNSTTWVTKCSF</sequence>
<organism evidence="2 3">
    <name type="scientific">Araneus ventricosus</name>
    <name type="common">Orbweaver spider</name>
    <name type="synonym">Epeira ventricosa</name>
    <dbReference type="NCBI Taxonomy" id="182803"/>
    <lineage>
        <taxon>Eukaryota</taxon>
        <taxon>Metazoa</taxon>
        <taxon>Ecdysozoa</taxon>
        <taxon>Arthropoda</taxon>
        <taxon>Chelicerata</taxon>
        <taxon>Arachnida</taxon>
        <taxon>Araneae</taxon>
        <taxon>Araneomorphae</taxon>
        <taxon>Entelegynae</taxon>
        <taxon>Araneoidea</taxon>
        <taxon>Araneidae</taxon>
        <taxon>Araneus</taxon>
    </lineage>
</organism>
<dbReference type="EMBL" id="BGPR01028619">
    <property type="protein sequence ID" value="GBN99881.1"/>
    <property type="molecule type" value="Genomic_DNA"/>
</dbReference>
<evidence type="ECO:0000313" key="2">
    <source>
        <dbReference type="EMBL" id="GBN99882.1"/>
    </source>
</evidence>
<accession>A0A4Y2TGX3</accession>
<name>A0A4Y2TGX3_ARAVE</name>